<evidence type="ECO:0000313" key="2">
    <source>
        <dbReference type="Proteomes" id="UP001631969"/>
    </source>
</evidence>
<sequence length="104" mass="11899">MIDEHIAVEAADWFKAFGDVTRLKLISLLLQKELNVTDLSALTDMNQSAISHQLRYLRDMRIVKRRKAGKTAFYSLDDSHVEQILAQTLIHIAHNHGTLEAEEE</sequence>
<protein>
    <submittedName>
        <fullName evidence="1">ArsR/SmtB family transcription factor</fullName>
    </submittedName>
</protein>
<organism evidence="1 2">
    <name type="scientific">Paenibacillus mesotrionivorans</name>
    <dbReference type="NCBI Taxonomy" id="3160968"/>
    <lineage>
        <taxon>Bacteria</taxon>
        <taxon>Bacillati</taxon>
        <taxon>Bacillota</taxon>
        <taxon>Bacilli</taxon>
        <taxon>Bacillales</taxon>
        <taxon>Paenibacillaceae</taxon>
        <taxon>Paenibacillus</taxon>
    </lineage>
</organism>
<accession>A0ACC7NWM6</accession>
<keyword evidence="2" id="KW-1185">Reference proteome</keyword>
<comment type="caution">
    <text evidence="1">The sequence shown here is derived from an EMBL/GenBank/DDBJ whole genome shotgun (WGS) entry which is preliminary data.</text>
</comment>
<name>A0ACC7NWM6_9BACL</name>
<dbReference type="EMBL" id="JBJURJ010000005">
    <property type="protein sequence ID" value="MFM9328580.1"/>
    <property type="molecule type" value="Genomic_DNA"/>
</dbReference>
<evidence type="ECO:0000313" key="1">
    <source>
        <dbReference type="EMBL" id="MFM9328580.1"/>
    </source>
</evidence>
<dbReference type="Proteomes" id="UP001631969">
    <property type="component" value="Unassembled WGS sequence"/>
</dbReference>
<reference evidence="1" key="1">
    <citation type="submission" date="2024-12" db="EMBL/GenBank/DDBJ databases">
        <authorList>
            <person name="Wu N."/>
        </authorList>
    </citation>
    <scope>NUCLEOTIDE SEQUENCE</scope>
    <source>
        <strain evidence="1">P15</strain>
    </source>
</reference>
<proteinExistence type="predicted"/>
<gene>
    <name evidence="1" type="ORF">ACI1P1_09795</name>
</gene>